<evidence type="ECO:0000256" key="2">
    <source>
        <dbReference type="ARBA" id="ARBA00010735"/>
    </source>
</evidence>
<reference evidence="9 10" key="1">
    <citation type="submission" date="2015-03" db="EMBL/GenBank/DDBJ databases">
        <authorList>
            <person name="Hassan Y.I."/>
            <person name="Lepp D."/>
            <person name="Zhou T."/>
        </authorList>
    </citation>
    <scope>NUCLEOTIDE SEQUENCE [LARGE SCALE GENOMIC DNA]</scope>
    <source>
        <strain evidence="9 10">GH2-10</strain>
    </source>
</reference>
<organism evidence="9 10">
    <name type="scientific">Devosia soli</name>
    <dbReference type="NCBI Taxonomy" id="361041"/>
    <lineage>
        <taxon>Bacteria</taxon>
        <taxon>Pseudomonadati</taxon>
        <taxon>Pseudomonadota</taxon>
        <taxon>Alphaproteobacteria</taxon>
        <taxon>Hyphomicrobiales</taxon>
        <taxon>Devosiaceae</taxon>
        <taxon>Devosia</taxon>
    </lineage>
</organism>
<feature type="transmembrane region" description="Helical" evidence="8">
    <location>
        <begin position="51"/>
        <end position="70"/>
    </location>
</feature>
<evidence type="ECO:0000256" key="3">
    <source>
        <dbReference type="ARBA" id="ARBA00022448"/>
    </source>
</evidence>
<evidence type="ECO:0000313" key="10">
    <source>
        <dbReference type="Proteomes" id="UP000033514"/>
    </source>
</evidence>
<keyword evidence="6 8" id="KW-1133">Transmembrane helix</keyword>
<evidence type="ECO:0000256" key="7">
    <source>
        <dbReference type="ARBA" id="ARBA00023136"/>
    </source>
</evidence>
<comment type="subcellular location">
    <subcellularLocation>
        <location evidence="1">Cell membrane</location>
        <topology evidence="1">Multi-pass membrane protein</topology>
    </subcellularLocation>
</comment>
<feature type="transmembrane region" description="Helical" evidence="8">
    <location>
        <begin position="173"/>
        <end position="191"/>
    </location>
</feature>
<proteinExistence type="inferred from homology"/>
<dbReference type="PANTHER" id="PTHR34979:SF1">
    <property type="entry name" value="INNER MEMBRANE PROTEIN YGAZ"/>
    <property type="match status" value="1"/>
</dbReference>
<dbReference type="Pfam" id="PF03591">
    <property type="entry name" value="AzlC"/>
    <property type="match status" value="1"/>
</dbReference>
<feature type="transmembrane region" description="Helical" evidence="8">
    <location>
        <begin position="139"/>
        <end position="161"/>
    </location>
</feature>
<comment type="similarity">
    <text evidence="2">Belongs to the AzlC family.</text>
</comment>
<evidence type="ECO:0008006" key="11">
    <source>
        <dbReference type="Google" id="ProtNLM"/>
    </source>
</evidence>
<keyword evidence="4" id="KW-1003">Cell membrane</keyword>
<keyword evidence="7 8" id="KW-0472">Membrane</keyword>
<feature type="transmembrane region" description="Helical" evidence="8">
    <location>
        <begin position="21"/>
        <end position="39"/>
    </location>
</feature>
<dbReference type="EMBL" id="LAJG01000023">
    <property type="protein sequence ID" value="KKB77954.1"/>
    <property type="molecule type" value="Genomic_DNA"/>
</dbReference>
<dbReference type="PATRIC" id="fig|361041.3.peg.1880"/>
<name>A0A0F5L6W7_9HYPH</name>
<dbReference type="InterPro" id="IPR011606">
    <property type="entry name" value="Brnchd-chn_aa_trnsp_permease"/>
</dbReference>
<sequence length="243" mass="25678">MNQTSSRRDSSFDRFLLGARACFPVAISIGAYGLVWGVLARGAGLTLLEVSLMSGLVFAGSAQFVALDLWTSVPSALPVGPLILAALIVNLRYLLLSATLRPLYPAKGGMGRGILSMYFVTDENWAMTVAAMARGEGSVAFLVGGGVLAWIAWMGTNLIGYGLGSTIDDPSRWGLDFAFTATFLALLLGMWKGRGDLLPWLVAALAAILTSRLVEGSWHILGGGMAGSLVGAIMEGRRHVRQS</sequence>
<dbReference type="AlphaFoldDB" id="A0A0F5L6W7"/>
<evidence type="ECO:0000256" key="8">
    <source>
        <dbReference type="SAM" id="Phobius"/>
    </source>
</evidence>
<evidence type="ECO:0000313" key="9">
    <source>
        <dbReference type="EMBL" id="KKB77954.1"/>
    </source>
</evidence>
<dbReference type="GO" id="GO:0005886">
    <property type="term" value="C:plasma membrane"/>
    <property type="evidence" value="ECO:0007669"/>
    <property type="project" value="UniProtKB-SubCell"/>
</dbReference>
<evidence type="ECO:0000256" key="4">
    <source>
        <dbReference type="ARBA" id="ARBA00022475"/>
    </source>
</evidence>
<feature type="transmembrane region" description="Helical" evidence="8">
    <location>
        <begin position="197"/>
        <end position="214"/>
    </location>
</feature>
<keyword evidence="3" id="KW-0813">Transport</keyword>
<protein>
    <recommendedName>
        <fullName evidence="11">Branched-chain amino acid ABC transporter permease</fullName>
    </recommendedName>
</protein>
<dbReference type="GO" id="GO:1903785">
    <property type="term" value="P:L-valine transmembrane transport"/>
    <property type="evidence" value="ECO:0007669"/>
    <property type="project" value="TreeGrafter"/>
</dbReference>
<evidence type="ECO:0000256" key="1">
    <source>
        <dbReference type="ARBA" id="ARBA00004651"/>
    </source>
</evidence>
<dbReference type="PANTHER" id="PTHR34979">
    <property type="entry name" value="INNER MEMBRANE PROTEIN YGAZ"/>
    <property type="match status" value="1"/>
</dbReference>
<keyword evidence="10" id="KW-1185">Reference proteome</keyword>
<dbReference type="RefSeq" id="WP_046143415.1">
    <property type="nucleotide sequence ID" value="NZ_LAJG01000023.1"/>
</dbReference>
<dbReference type="Proteomes" id="UP000033514">
    <property type="component" value="Unassembled WGS sequence"/>
</dbReference>
<comment type="caution">
    <text evidence="9">The sequence shown here is derived from an EMBL/GenBank/DDBJ whole genome shotgun (WGS) entry which is preliminary data.</text>
</comment>
<dbReference type="OrthoDB" id="9803444at2"/>
<gene>
    <name evidence="9" type="ORF">VW35_12510</name>
</gene>
<keyword evidence="5 8" id="KW-0812">Transmembrane</keyword>
<accession>A0A0F5L6W7</accession>
<feature type="transmembrane region" description="Helical" evidence="8">
    <location>
        <begin position="77"/>
        <end position="95"/>
    </location>
</feature>
<evidence type="ECO:0000256" key="5">
    <source>
        <dbReference type="ARBA" id="ARBA00022692"/>
    </source>
</evidence>
<evidence type="ECO:0000256" key="6">
    <source>
        <dbReference type="ARBA" id="ARBA00022989"/>
    </source>
</evidence>